<protein>
    <recommendedName>
        <fullName evidence="6">Alpha/beta hydrolase family protein</fullName>
    </recommendedName>
</protein>
<keyword evidence="5" id="KW-1185">Reference proteome</keyword>
<sequence>MRVRARDDDEEWRALRFISEESSDGVFEQVFLLGDLPGVLWTPQGAVGTRPLIALGHGGGQHKKVPDLVDRARRFVAECGFAVVAVDAPSHGDRPDHEEFTRIATEYEARLGTGEELAPLIAAFQALVVRRIVPEWRAVLDAVQKLGHVGTGPVGYWGLSLGCVIGVPLIAAEPRVRAAVLGLGGAEVSAEAAARVTVPVEFLMQWDDERVPRPQGLALFDAFASTEKTLHANPGKHGEVPAFERDSTLRFFARHLGRHGSSGAAVTVPGRTVSGAALSTARRHPTPTTGPDRRRR</sequence>
<dbReference type="Proteomes" id="UP000001444">
    <property type="component" value="Chromosome"/>
</dbReference>
<evidence type="ECO:0000313" key="4">
    <source>
        <dbReference type="EMBL" id="CBG75795.1"/>
    </source>
</evidence>
<dbReference type="Gene3D" id="3.40.50.1820">
    <property type="entry name" value="alpha/beta hydrolase"/>
    <property type="match status" value="1"/>
</dbReference>
<gene>
    <name evidence="4" type="ordered locus">SCAB_88591</name>
</gene>
<name>C9Z6C5_STRSW</name>
<evidence type="ECO:0000256" key="3">
    <source>
        <dbReference type="SAM" id="MobiDB-lite"/>
    </source>
</evidence>
<evidence type="ECO:0008006" key="6">
    <source>
        <dbReference type="Google" id="ProtNLM"/>
    </source>
</evidence>
<feature type="region of interest" description="Disordered" evidence="3">
    <location>
        <begin position="274"/>
        <end position="296"/>
    </location>
</feature>
<dbReference type="KEGG" id="scb:SCAB_88591"/>
<evidence type="ECO:0000256" key="1">
    <source>
        <dbReference type="ARBA" id="ARBA00008645"/>
    </source>
</evidence>
<dbReference type="ESTHER" id="strsw-c9z6c5">
    <property type="family name" value="Bacterial_Est97"/>
</dbReference>
<proteinExistence type="inferred from homology"/>
<comment type="similarity">
    <text evidence="1">Belongs to the AB hydrolase superfamily.</text>
</comment>
<dbReference type="AlphaFoldDB" id="C9Z6C5"/>
<dbReference type="PANTHER" id="PTHR22946:SF9">
    <property type="entry name" value="POLYKETIDE TRANSFERASE AF380"/>
    <property type="match status" value="1"/>
</dbReference>
<accession>C9Z6C5</accession>
<dbReference type="STRING" id="680198.SCAB_88591"/>
<evidence type="ECO:0000313" key="5">
    <source>
        <dbReference type="Proteomes" id="UP000001444"/>
    </source>
</evidence>
<organism evidence="4 5">
    <name type="scientific">Streptomyces scabiei (strain 87.22)</name>
    <dbReference type="NCBI Taxonomy" id="680198"/>
    <lineage>
        <taxon>Bacteria</taxon>
        <taxon>Bacillati</taxon>
        <taxon>Actinomycetota</taxon>
        <taxon>Actinomycetes</taxon>
        <taxon>Kitasatosporales</taxon>
        <taxon>Streptomycetaceae</taxon>
        <taxon>Streptomyces</taxon>
    </lineage>
</organism>
<dbReference type="GO" id="GO:0052689">
    <property type="term" value="F:carboxylic ester hydrolase activity"/>
    <property type="evidence" value="ECO:0007669"/>
    <property type="project" value="UniProtKB-ARBA"/>
</dbReference>
<keyword evidence="2" id="KW-0378">Hydrolase</keyword>
<dbReference type="EMBL" id="FN554889">
    <property type="protein sequence ID" value="CBG75795.1"/>
    <property type="molecule type" value="Genomic_DNA"/>
</dbReference>
<dbReference type="InterPro" id="IPR029058">
    <property type="entry name" value="AB_hydrolase_fold"/>
</dbReference>
<dbReference type="SUPFAM" id="SSF53474">
    <property type="entry name" value="alpha/beta-Hydrolases"/>
    <property type="match status" value="1"/>
</dbReference>
<evidence type="ECO:0000256" key="2">
    <source>
        <dbReference type="ARBA" id="ARBA00022801"/>
    </source>
</evidence>
<dbReference type="PANTHER" id="PTHR22946">
    <property type="entry name" value="DIENELACTONE HYDROLASE DOMAIN-CONTAINING PROTEIN-RELATED"/>
    <property type="match status" value="1"/>
</dbReference>
<dbReference type="InterPro" id="IPR050261">
    <property type="entry name" value="FrsA_esterase"/>
</dbReference>
<dbReference type="eggNOG" id="COG0412">
    <property type="taxonomic scope" value="Bacteria"/>
</dbReference>
<reference evidence="4 5" key="1">
    <citation type="journal article" date="2010" name="Mol. Plant Microbe Interact.">
        <title>Streptomyces scabies 87-22 contains a coronafacic acid-like biosynthetic cluster that contributes to plant-microbe interactions.</title>
        <authorList>
            <person name="Bignell D.R."/>
            <person name="Seipke R.F."/>
            <person name="Huguet-Tapia J.C."/>
            <person name="Chambers A.H."/>
            <person name="Parry R.J."/>
            <person name="Loria R."/>
        </authorList>
    </citation>
    <scope>NUCLEOTIDE SEQUENCE [LARGE SCALE GENOMIC DNA]</scope>
    <source>
        <strain evidence="4 5">87.22</strain>
    </source>
</reference>
<dbReference type="HOGENOM" id="CLU_097569_0_0_11"/>